<accession>A0A5S3VCM7</accession>
<keyword evidence="1" id="KW-0131">Cell cycle</keyword>
<keyword evidence="1" id="KW-0132">Cell division</keyword>
<evidence type="ECO:0000313" key="2">
    <source>
        <dbReference type="EMBL" id="TMO75746.1"/>
    </source>
</evidence>
<reference evidence="3 4" key="1">
    <citation type="submission" date="2018-01" db="EMBL/GenBank/DDBJ databases">
        <authorList>
            <person name="Paulsen S."/>
            <person name="Gram L.K."/>
        </authorList>
    </citation>
    <scope>NUCLEOTIDE SEQUENCE [LARGE SCALE GENOMIC DNA]</scope>
    <source>
        <strain evidence="1 4">S3790</strain>
        <strain evidence="2 3">S3895</strain>
    </source>
</reference>
<evidence type="ECO:0000313" key="4">
    <source>
        <dbReference type="Proteomes" id="UP000307217"/>
    </source>
</evidence>
<protein>
    <submittedName>
        <fullName evidence="1">Cell division protein</fullName>
    </submittedName>
</protein>
<dbReference type="EMBL" id="PNBW01000034">
    <property type="protein sequence ID" value="TMO75746.1"/>
    <property type="molecule type" value="Genomic_DNA"/>
</dbReference>
<dbReference type="InterPro" id="IPR007263">
    <property type="entry name" value="DCC1-like"/>
</dbReference>
<dbReference type="PANTHER" id="PTHR34290:SF2">
    <property type="entry name" value="OS04G0668800 PROTEIN"/>
    <property type="match status" value="1"/>
</dbReference>
<dbReference type="EMBL" id="PNBX01000014">
    <property type="protein sequence ID" value="TMO69665.1"/>
    <property type="molecule type" value="Genomic_DNA"/>
</dbReference>
<gene>
    <name evidence="1" type="ORF">CWC19_04230</name>
    <name evidence="2" type="ORF">CWC20_07225</name>
</gene>
<comment type="caution">
    <text evidence="1">The sequence shown here is derived from an EMBL/GenBank/DDBJ whole genome shotgun (WGS) entry which is preliminary data.</text>
</comment>
<dbReference type="OrthoDB" id="5294764at2"/>
<organism evidence="1 4">
    <name type="scientific">Pseudoalteromonas aurantia</name>
    <dbReference type="NCBI Taxonomy" id="43654"/>
    <lineage>
        <taxon>Bacteria</taxon>
        <taxon>Pseudomonadati</taxon>
        <taxon>Pseudomonadota</taxon>
        <taxon>Gammaproteobacteria</taxon>
        <taxon>Alteromonadales</taxon>
        <taxon>Pseudoalteromonadaceae</taxon>
        <taxon>Pseudoalteromonas</taxon>
    </lineage>
</organism>
<dbReference type="Proteomes" id="UP000307217">
    <property type="component" value="Unassembled WGS sequence"/>
</dbReference>
<keyword evidence="3" id="KW-1185">Reference proteome</keyword>
<dbReference type="InterPro" id="IPR044691">
    <property type="entry name" value="DCC1_Trx"/>
</dbReference>
<reference evidence="4" key="2">
    <citation type="submission" date="2019-06" db="EMBL/GenBank/DDBJ databases">
        <title>Co-occurence of chitin degradation, pigmentation and bioactivity in marine Pseudoalteromonas.</title>
        <authorList>
            <person name="Sonnenschein E.C."/>
            <person name="Bech P.K."/>
        </authorList>
    </citation>
    <scope>NUCLEOTIDE SEQUENCE [LARGE SCALE GENOMIC DNA]</scope>
    <source>
        <strain evidence="4">S3790</strain>
    </source>
</reference>
<proteinExistence type="predicted"/>
<dbReference type="GO" id="GO:0051301">
    <property type="term" value="P:cell division"/>
    <property type="evidence" value="ECO:0007669"/>
    <property type="project" value="UniProtKB-KW"/>
</dbReference>
<dbReference type="RefSeq" id="WP_138590292.1">
    <property type="nucleotide sequence ID" value="NZ_PNBW01000034.1"/>
</dbReference>
<dbReference type="Pfam" id="PF04134">
    <property type="entry name" value="DCC1-like"/>
    <property type="match status" value="1"/>
</dbReference>
<evidence type="ECO:0000313" key="3">
    <source>
        <dbReference type="Proteomes" id="UP000307164"/>
    </source>
</evidence>
<dbReference type="PANTHER" id="PTHR34290">
    <property type="entry name" value="SI:CH73-390P7.2"/>
    <property type="match status" value="1"/>
</dbReference>
<sequence length="126" mass="14694">MKIFYDGQCPLCAKEMTSLKHHDTDNKIHFIDVHSSAFEQDHPSINKQRALQILHGLDNDNNLLLGLDVTYCAWQTVNKHKWLIILRKQPIKWFADKAYLFFAKHRMKISGLLMPNQCDKSGCKLK</sequence>
<reference evidence="1" key="3">
    <citation type="submission" date="2019-09" db="EMBL/GenBank/DDBJ databases">
        <title>Co-occurence of chitin degradation, pigmentation and bioactivity in marine Pseudoalteromonas.</title>
        <authorList>
            <person name="Sonnenschein E.C."/>
            <person name="Bech P.K."/>
        </authorList>
    </citation>
    <scope>NUCLEOTIDE SEQUENCE</scope>
    <source>
        <strain evidence="1">S3790</strain>
        <strain evidence="2 3">S3895</strain>
    </source>
</reference>
<dbReference type="GO" id="GO:0015035">
    <property type="term" value="F:protein-disulfide reductase activity"/>
    <property type="evidence" value="ECO:0007669"/>
    <property type="project" value="InterPro"/>
</dbReference>
<dbReference type="AlphaFoldDB" id="A0A5S3VCM7"/>
<dbReference type="Proteomes" id="UP000307164">
    <property type="component" value="Unassembled WGS sequence"/>
</dbReference>
<name>A0A5S3VCM7_9GAMM</name>
<evidence type="ECO:0000313" key="1">
    <source>
        <dbReference type="EMBL" id="TMO69665.1"/>
    </source>
</evidence>